<reference evidence="2 3" key="1">
    <citation type="submission" date="2017-06" db="EMBL/GenBank/DDBJ databases">
        <authorList>
            <person name="Kim H.J."/>
            <person name="Triplett B.A."/>
        </authorList>
    </citation>
    <scope>NUCLEOTIDE SEQUENCE [LARGE SCALE GENOMIC DNA]</scope>
    <source>
        <strain evidence="2 3">SCA</strain>
    </source>
</reference>
<dbReference type="OrthoDB" id="287363at2"/>
<evidence type="ECO:0000313" key="3">
    <source>
        <dbReference type="Proteomes" id="UP000198304"/>
    </source>
</evidence>
<accession>A0A239I4F2</accession>
<proteinExistence type="predicted"/>
<dbReference type="InterPro" id="IPR047951">
    <property type="entry name" value="Transpos_ISL3"/>
</dbReference>
<sequence length="271" mass="30739">MIDAQTNCLIDMLESRDTEVEDKIQKVKQLHDQGCGKLDIYKLTGISITSINNYLIEGYNPVHGQYGTSRPGPLIPFKDEILTLRAEAVTYKKITEGLRSKGYRGSVAALRVFVSKEKRIAKDLLEHQEPSELIDKRVIYQLLYKPIEKIKGISKNQLDEVLKKYPVLSELLKLLSDFKTLLLSRQSAGLSLWVEKARALELKEITSFVTGIQGDYDSVKNAIDYSYNNGLAEGSVNKIKTIKRVMYGRNHFDMLKSKVLQLEALKKISVN</sequence>
<name>A0A239I4F2_9FIRM</name>
<gene>
    <name evidence="2" type="ORF">SAMN05446037_102568</name>
</gene>
<evidence type="ECO:0000313" key="2">
    <source>
        <dbReference type="EMBL" id="SNS88505.1"/>
    </source>
</evidence>
<dbReference type="PANTHER" id="PTHR33498:SF1">
    <property type="entry name" value="TRANSPOSASE FOR INSERTION SEQUENCE ELEMENT IS1557"/>
    <property type="match status" value="1"/>
</dbReference>
<dbReference type="EMBL" id="FZOJ01000025">
    <property type="protein sequence ID" value="SNS88505.1"/>
    <property type="molecule type" value="Genomic_DNA"/>
</dbReference>
<dbReference type="Pfam" id="PF01610">
    <property type="entry name" value="DDE_Tnp_ISL3"/>
    <property type="match status" value="1"/>
</dbReference>
<dbReference type="Proteomes" id="UP000198304">
    <property type="component" value="Unassembled WGS sequence"/>
</dbReference>
<dbReference type="PANTHER" id="PTHR33498">
    <property type="entry name" value="TRANSPOSASE FOR INSERTION SEQUENCE ELEMENT IS1557"/>
    <property type="match status" value="1"/>
</dbReference>
<dbReference type="RefSeq" id="WP_089284467.1">
    <property type="nucleotide sequence ID" value="NZ_FZOJ01000025.1"/>
</dbReference>
<dbReference type="AlphaFoldDB" id="A0A239I4F2"/>
<feature type="domain" description="Transposase IS204/IS1001/IS1096/IS1165 DDE" evidence="1">
    <location>
        <begin position="141"/>
        <end position="258"/>
    </location>
</feature>
<organism evidence="2 3">
    <name type="scientific">Anaerovirgula multivorans</name>
    <dbReference type="NCBI Taxonomy" id="312168"/>
    <lineage>
        <taxon>Bacteria</taxon>
        <taxon>Bacillati</taxon>
        <taxon>Bacillota</taxon>
        <taxon>Clostridia</taxon>
        <taxon>Peptostreptococcales</taxon>
        <taxon>Natronincolaceae</taxon>
        <taxon>Anaerovirgula</taxon>
    </lineage>
</organism>
<evidence type="ECO:0000259" key="1">
    <source>
        <dbReference type="Pfam" id="PF01610"/>
    </source>
</evidence>
<protein>
    <submittedName>
        <fullName evidence="2">Transposase</fullName>
    </submittedName>
</protein>
<keyword evidence="3" id="KW-1185">Reference proteome</keyword>
<dbReference type="InterPro" id="IPR002560">
    <property type="entry name" value="Transposase_DDE"/>
</dbReference>